<evidence type="ECO:0000313" key="3">
    <source>
        <dbReference type="Proteomes" id="UP000290195"/>
    </source>
</evidence>
<keyword evidence="1" id="KW-0812">Transmembrane</keyword>
<protein>
    <submittedName>
        <fullName evidence="2">Ac81</fullName>
    </submittedName>
</protein>
<dbReference type="InterPro" id="IPR008563">
    <property type="entry name" value="AcMNPV_AC81"/>
</dbReference>
<dbReference type="OrthoDB" id="17950at10239"/>
<keyword evidence="3" id="KW-1185">Reference proteome</keyword>
<reference evidence="2" key="1">
    <citation type="journal article" date="2018" name="Infect. Genet. Evol.">
        <title>The dynamic evolution of Drosophila innubila Nudivirus.</title>
        <authorList>
            <person name="Hill T."/>
            <person name="Unckless R.L."/>
        </authorList>
    </citation>
    <scope>NUCLEOTIDE SEQUENCE [LARGE SCALE GENOMIC DNA]</scope>
    <source>
        <strain evidence="2">DiNV_CH01M</strain>
    </source>
</reference>
<evidence type="ECO:0000313" key="2">
    <source>
        <dbReference type="EMBL" id="ATZ81543.1"/>
    </source>
</evidence>
<feature type="transmembrane region" description="Helical" evidence="1">
    <location>
        <begin position="174"/>
        <end position="192"/>
    </location>
</feature>
<keyword evidence="1" id="KW-0472">Membrane</keyword>
<accession>A0A2H4UXA3</accession>
<name>A0A2H4UXA3_9VIRU</name>
<dbReference type="Proteomes" id="UP000290195">
    <property type="component" value="Segment"/>
</dbReference>
<organism evidence="2">
    <name type="scientific">Drosophila innubila nudivirus</name>
    <dbReference type="NCBI Taxonomy" id="2057187"/>
    <lineage>
        <taxon>Viruses</taxon>
        <taxon>Viruses incertae sedis</taxon>
        <taxon>Naldaviricetes</taxon>
        <taxon>Lefavirales</taxon>
        <taxon>Nudiviridae</taxon>
        <taxon>Alphanudivirus</taxon>
        <taxon>Alphanudivirus droinnubilae</taxon>
    </lineage>
</organism>
<proteinExistence type="predicted"/>
<evidence type="ECO:0000256" key="1">
    <source>
        <dbReference type="SAM" id="Phobius"/>
    </source>
</evidence>
<feature type="transmembrane region" description="Helical" evidence="1">
    <location>
        <begin position="139"/>
        <end position="162"/>
    </location>
</feature>
<keyword evidence="1" id="KW-1133">Transmembrane helix</keyword>
<dbReference type="Pfam" id="PF05820">
    <property type="entry name" value="Ac81"/>
    <property type="match status" value="1"/>
</dbReference>
<sequence length="209" mass="23962">MMAAENDINAMSIVDDRHVILDDDDDGNKNISSVEIVNAAASSETTTTTTTTVVESIEEYFTIEVRCQAMRKTFGLFDHYFLVFNGYEYHSGWYKRGKILKDGTTKGSHLISLRKICKACYYKIIAEFYVKEDLRIFNAYFPFINCETICMGISIQSLLFLTIPFMCVLVAKGYFLYAIILLLISIILVLVHSKYRFSRTTKTKCDHLL</sequence>
<gene>
    <name evidence="2" type="ORF">DiNV_CH01M_ORF57</name>
</gene>
<dbReference type="EMBL" id="MF966379">
    <property type="protein sequence ID" value="ATZ81543.1"/>
    <property type="molecule type" value="Genomic_DNA"/>
</dbReference>